<dbReference type="InterPro" id="IPR036388">
    <property type="entry name" value="WH-like_DNA-bd_sf"/>
</dbReference>
<proteinExistence type="inferred from homology"/>
<dbReference type="PANTHER" id="PTHR13128">
    <property type="entry name" value="VACUOLAR PROTEIN-SORTING-ASSOCIATED PROTEIN 36"/>
    <property type="match status" value="1"/>
</dbReference>
<evidence type="ECO:0000256" key="1">
    <source>
        <dbReference type="RuleBase" id="RU367095"/>
    </source>
</evidence>
<dbReference type="AlphaFoldDB" id="A0AAD9ILW3"/>
<dbReference type="SUPFAM" id="SSF46785">
    <property type="entry name" value="Winged helix' DNA-binding domain"/>
    <property type="match status" value="1"/>
</dbReference>
<keyword evidence="1" id="KW-0813">Transport</keyword>
<keyword evidence="3" id="KW-1185">Reference proteome</keyword>
<evidence type="ECO:0000313" key="3">
    <source>
        <dbReference type="Proteomes" id="UP001255856"/>
    </source>
</evidence>
<dbReference type="InterPro" id="IPR037855">
    <property type="entry name" value="Vps36"/>
</dbReference>
<reference evidence="2" key="1">
    <citation type="submission" date="2021-01" db="EMBL/GenBank/DDBJ databases">
        <authorList>
            <person name="Eckstrom K.M.E."/>
        </authorList>
    </citation>
    <scope>NUCLEOTIDE SEQUENCE</scope>
    <source>
        <strain evidence="2">UVCC 0001</strain>
    </source>
</reference>
<keyword evidence="1" id="KW-0967">Endosome</keyword>
<dbReference type="GO" id="GO:0043130">
    <property type="term" value="F:ubiquitin binding"/>
    <property type="evidence" value="ECO:0007669"/>
    <property type="project" value="UniProtKB-UniRule"/>
</dbReference>
<gene>
    <name evidence="2" type="ORF">QBZ16_002401</name>
</gene>
<dbReference type="Pfam" id="PF04157">
    <property type="entry name" value="EAP30"/>
    <property type="match status" value="1"/>
</dbReference>
<evidence type="ECO:0000313" key="2">
    <source>
        <dbReference type="EMBL" id="KAK2080006.1"/>
    </source>
</evidence>
<keyword evidence="1" id="KW-0653">Protein transport</keyword>
<dbReference type="PANTHER" id="PTHR13128:SF12">
    <property type="entry name" value="VACUOLAR PROTEIN-SORTING-ASSOCIATED PROTEIN 36"/>
    <property type="match status" value="1"/>
</dbReference>
<name>A0AAD9ILW3_PROWI</name>
<keyword evidence="1" id="KW-0963">Cytoplasm</keyword>
<comment type="subcellular location">
    <subcellularLocation>
        <location evidence="1">Cytoplasm</location>
    </subcellularLocation>
    <subcellularLocation>
        <location evidence="1">Endosome</location>
    </subcellularLocation>
</comment>
<dbReference type="Gene3D" id="6.10.140.260">
    <property type="match status" value="1"/>
</dbReference>
<dbReference type="InterPro" id="IPR040608">
    <property type="entry name" value="Snf8/Vps36"/>
</dbReference>
<comment type="subunit">
    <text evidence="1">Component of the endosomal sorting complex required for transport II (ESCRT-II).</text>
</comment>
<dbReference type="Proteomes" id="UP001255856">
    <property type="component" value="Unassembled WGS sequence"/>
</dbReference>
<accession>A0AAD9ILW3</accession>
<comment type="caution">
    <text evidence="2">The sequence shown here is derived from an EMBL/GenBank/DDBJ whole genome shotgun (WGS) entry which is preliminary data.</text>
</comment>
<dbReference type="InterPro" id="IPR036390">
    <property type="entry name" value="WH_DNA-bd_sf"/>
</dbReference>
<organism evidence="2 3">
    <name type="scientific">Prototheca wickerhamii</name>
    <dbReference type="NCBI Taxonomy" id="3111"/>
    <lineage>
        <taxon>Eukaryota</taxon>
        <taxon>Viridiplantae</taxon>
        <taxon>Chlorophyta</taxon>
        <taxon>core chlorophytes</taxon>
        <taxon>Trebouxiophyceae</taxon>
        <taxon>Chlorellales</taxon>
        <taxon>Chlorellaceae</taxon>
        <taxon>Prototheca</taxon>
    </lineage>
</organism>
<comment type="function">
    <text evidence="1">Component of the ESCRT-II complex (endosomal sorting complex required for transport II), which is required for multivesicular body (MVB) formation and sorting of endosomal cargo proteins into MVBs.</text>
</comment>
<dbReference type="GO" id="GO:0031902">
    <property type="term" value="C:late endosome membrane"/>
    <property type="evidence" value="ECO:0007669"/>
    <property type="project" value="UniProtKB-UniRule"/>
</dbReference>
<dbReference type="GO" id="GO:0000814">
    <property type="term" value="C:ESCRT II complex"/>
    <property type="evidence" value="ECO:0007669"/>
    <property type="project" value="UniProtKB-UniRule"/>
</dbReference>
<dbReference type="GO" id="GO:0032266">
    <property type="term" value="F:phosphatidylinositol-3-phosphate binding"/>
    <property type="evidence" value="ECO:0007669"/>
    <property type="project" value="UniProtKB-UniRule"/>
</dbReference>
<dbReference type="GO" id="GO:0043328">
    <property type="term" value="P:protein transport to vacuole involved in ubiquitin-dependent protein catabolic process via the multivesicular body sorting pathway"/>
    <property type="evidence" value="ECO:0007669"/>
    <property type="project" value="UniProtKB-UniRule"/>
</dbReference>
<protein>
    <recommendedName>
        <fullName evidence="1">Vacuolar protein-sorting-associated protein 36</fullName>
    </recommendedName>
    <alternativeName>
        <fullName evidence="1">ESCRT-II complex subunit VPS36</fullName>
    </alternativeName>
</protein>
<comment type="similarity">
    <text evidence="1">Belongs to the VPS36 family.</text>
</comment>
<dbReference type="Gene3D" id="1.10.10.10">
    <property type="entry name" value="Winged helix-like DNA-binding domain superfamily/Winged helix DNA-binding domain"/>
    <property type="match status" value="2"/>
</dbReference>
<sequence>MGGVGVSAVLQREERRAAAANEALSDAFRDLGQLMSKAEEMVSLAQYFKDRAAGPGPEGGDMDAETALDLYHLGLVTPVTKEAAGRKYHRQLAEQAKVYCLYNRARGLELISPDDLLSAVKHLSVVGASLEFQELASGLRVVRSLEASEERVANKIREYLSAPGSEGLGPGITARDAASLLGLALPLALHELEKTEARGLLCRDLTPANELVFYRNFFLEDV</sequence>
<dbReference type="EMBL" id="JASFZW010000002">
    <property type="protein sequence ID" value="KAK2080006.1"/>
    <property type="molecule type" value="Genomic_DNA"/>
</dbReference>